<comment type="caution">
    <text evidence="2">The sequence shown here is derived from an EMBL/GenBank/DDBJ whole genome shotgun (WGS) entry which is preliminary data.</text>
</comment>
<reference evidence="2 3" key="1">
    <citation type="submission" date="2018-12" db="EMBL/GenBank/DDBJ databases">
        <title>Hymenobacter gummosus sp. nov., isolated from a spring.</title>
        <authorList>
            <person name="Nie L."/>
        </authorList>
    </citation>
    <scope>NUCLEOTIDE SEQUENCE [LARGE SCALE GENOMIC DNA]</scope>
    <source>
        <strain evidence="2 3">KCTC 52166</strain>
    </source>
</reference>
<evidence type="ECO:0000313" key="2">
    <source>
        <dbReference type="EMBL" id="RTQ51498.1"/>
    </source>
</evidence>
<dbReference type="Proteomes" id="UP000282184">
    <property type="component" value="Unassembled WGS sequence"/>
</dbReference>
<dbReference type="Gene3D" id="2.120.10.30">
    <property type="entry name" value="TolB, C-terminal domain"/>
    <property type="match status" value="1"/>
</dbReference>
<accession>A0A431U5P2</accession>
<dbReference type="InterPro" id="IPR026444">
    <property type="entry name" value="Secre_tail"/>
</dbReference>
<keyword evidence="3" id="KW-1185">Reference proteome</keyword>
<dbReference type="NCBIfam" id="TIGR04183">
    <property type="entry name" value="Por_Secre_tail"/>
    <property type="match status" value="1"/>
</dbReference>
<dbReference type="RefSeq" id="WP_126692390.1">
    <property type="nucleotide sequence ID" value="NZ_RXOF01000003.1"/>
</dbReference>
<dbReference type="InterPro" id="IPR018391">
    <property type="entry name" value="PQQ_b-propeller_rpt"/>
</dbReference>
<gene>
    <name evidence="2" type="ORF">EJV47_06770</name>
</gene>
<dbReference type="InterPro" id="IPR011042">
    <property type="entry name" value="6-blade_b-propeller_TolB-like"/>
</dbReference>
<protein>
    <submittedName>
        <fullName evidence="2">T9SS type A sorting domain-containing protein</fullName>
    </submittedName>
</protein>
<keyword evidence="1" id="KW-0732">Signal</keyword>
<feature type="chain" id="PRO_5019512027" evidence="1">
    <location>
        <begin position="34"/>
        <end position="535"/>
    </location>
</feature>
<dbReference type="PANTHER" id="PTHR35580:SF1">
    <property type="entry name" value="PHYTASE-LIKE DOMAIN-CONTAINING PROTEIN"/>
    <property type="match status" value="1"/>
</dbReference>
<dbReference type="AlphaFoldDB" id="A0A431U5P2"/>
<organism evidence="2 3">
    <name type="scientific">Hymenobacter gummosus</name>
    <dbReference type="NCBI Taxonomy" id="1776032"/>
    <lineage>
        <taxon>Bacteria</taxon>
        <taxon>Pseudomonadati</taxon>
        <taxon>Bacteroidota</taxon>
        <taxon>Cytophagia</taxon>
        <taxon>Cytophagales</taxon>
        <taxon>Hymenobacteraceae</taxon>
        <taxon>Hymenobacter</taxon>
    </lineage>
</organism>
<dbReference type="InterPro" id="IPR052918">
    <property type="entry name" value="Motility_Chemotaxis_Reg"/>
</dbReference>
<feature type="signal peptide" evidence="1">
    <location>
        <begin position="1"/>
        <end position="33"/>
    </location>
</feature>
<evidence type="ECO:0000256" key="1">
    <source>
        <dbReference type="SAM" id="SignalP"/>
    </source>
</evidence>
<dbReference type="SUPFAM" id="SSF101898">
    <property type="entry name" value="NHL repeat"/>
    <property type="match status" value="1"/>
</dbReference>
<name>A0A431U5P2_9BACT</name>
<sequence>MNQFFTHWTRAAARRLLPLLLLTPLLPGRASQAQTTAPYGWQWATGLTTTSTMWGRALARDAAGNLYVTGWYNGAGTQSTAALPTVAPYDQNFNYNTGLYLAKLNATGAVQWTTTLNGPGEDGGTRVAVDASGNVYVAGRLSGPQTIGSSSLPGLPGRQSYTFLAKFNSSGVAQWGVQGVFSGDLGNTWHTPNALAVDAAGNVYAGMGGVTKYDAAGTVLWNTPMAGLVQSLSMGSQGQVVAAGSFAGNGVFGTGAGAVTLSSQAGQLPNGFTAQLSSAGSLQWAKAAVCTGKVYNMDATPDAAGNVYALGSTNGGNGLIQFGSTSVSGQTYLAKYSSTGNLVWAQDVTGTPGDYSRAAVTTATGTTYIGASGRIMAIDAAGTQQWTRHDNLERVFALVPNGNDELYVAGNYRNSGGTAGSIILAGNGTSAGLSAFVGKLSNTATASRPAQLAQWSVYPNPNGTGLLHLRAAAPLSGPARLVLTNALGQVVKNTAVPAMPGAWRYDWPVQDLPKGLYVVQLSTGQGRQSTRVVLE</sequence>
<dbReference type="PANTHER" id="PTHR35580">
    <property type="entry name" value="CELL SURFACE GLYCOPROTEIN (S-LAYER PROTEIN)-LIKE PROTEIN"/>
    <property type="match status" value="1"/>
</dbReference>
<evidence type="ECO:0000313" key="3">
    <source>
        <dbReference type="Proteomes" id="UP000282184"/>
    </source>
</evidence>
<dbReference type="EMBL" id="RXOF01000003">
    <property type="protein sequence ID" value="RTQ51498.1"/>
    <property type="molecule type" value="Genomic_DNA"/>
</dbReference>
<proteinExistence type="predicted"/>
<dbReference type="SMART" id="SM00564">
    <property type="entry name" value="PQQ"/>
    <property type="match status" value="3"/>
</dbReference>
<dbReference type="OrthoDB" id="610424at2"/>